<dbReference type="InterPro" id="IPR039251">
    <property type="entry name" value="OXLD1"/>
</dbReference>
<dbReference type="GO" id="GO:0005739">
    <property type="term" value="C:mitochondrion"/>
    <property type="evidence" value="ECO:0007669"/>
    <property type="project" value="TreeGrafter"/>
</dbReference>
<dbReference type="HOGENOM" id="CLU_1391163_0_0_1"/>
<accession>A0A0B1P0B9</accession>
<feature type="compositionally biased region" description="Basic and acidic residues" evidence="1">
    <location>
        <begin position="148"/>
        <end position="164"/>
    </location>
</feature>
<comment type="caution">
    <text evidence="3">The sequence shown here is derived from an EMBL/GenBank/DDBJ whole genome shotgun (WGS) entry which is preliminary data.</text>
</comment>
<gene>
    <name evidence="3" type="ORF">EV44_g1344</name>
</gene>
<name>A0A0B1P0B9_UNCNE</name>
<dbReference type="PANTHER" id="PTHR21193">
    <property type="entry name" value="OXIDOREDUCTASE-LIKE DOMAIN-CONTAINING PROTEIN 1"/>
    <property type="match status" value="1"/>
</dbReference>
<dbReference type="EMBL" id="JNVN01004492">
    <property type="protein sequence ID" value="KHJ30316.1"/>
    <property type="molecule type" value="Genomic_DNA"/>
</dbReference>
<evidence type="ECO:0000256" key="1">
    <source>
        <dbReference type="SAM" id="MobiDB-lite"/>
    </source>
</evidence>
<organism evidence="3 4">
    <name type="scientific">Uncinula necator</name>
    <name type="common">Grape powdery mildew</name>
    <dbReference type="NCBI Taxonomy" id="52586"/>
    <lineage>
        <taxon>Eukaryota</taxon>
        <taxon>Fungi</taxon>
        <taxon>Dikarya</taxon>
        <taxon>Ascomycota</taxon>
        <taxon>Pezizomycotina</taxon>
        <taxon>Leotiomycetes</taxon>
        <taxon>Erysiphales</taxon>
        <taxon>Erysiphaceae</taxon>
        <taxon>Erysiphe</taxon>
    </lineage>
</organism>
<protein>
    <submittedName>
        <fullName evidence="3">Putative oxidoreductase-like protein</fullName>
    </submittedName>
</protein>
<feature type="domain" description="Oxidoreductase-like" evidence="2">
    <location>
        <begin position="43"/>
        <end position="76"/>
    </location>
</feature>
<proteinExistence type="predicted"/>
<reference evidence="3 4" key="1">
    <citation type="journal article" date="2014" name="BMC Genomics">
        <title>Adaptive genomic structural variation in the grape powdery mildew pathogen, Erysiphe necator.</title>
        <authorList>
            <person name="Jones L."/>
            <person name="Riaz S."/>
            <person name="Morales-Cruz A."/>
            <person name="Amrine K.C."/>
            <person name="McGuire B."/>
            <person name="Gubler W.D."/>
            <person name="Walker M.A."/>
            <person name="Cantu D."/>
        </authorList>
    </citation>
    <scope>NUCLEOTIDE SEQUENCE [LARGE SCALE GENOMIC DNA]</scope>
    <source>
        <strain evidence="4">c</strain>
    </source>
</reference>
<dbReference type="Pfam" id="PF09791">
    <property type="entry name" value="Oxidored-like"/>
    <property type="match status" value="1"/>
</dbReference>
<evidence type="ECO:0000259" key="2">
    <source>
        <dbReference type="Pfam" id="PF09791"/>
    </source>
</evidence>
<evidence type="ECO:0000313" key="4">
    <source>
        <dbReference type="Proteomes" id="UP000030854"/>
    </source>
</evidence>
<dbReference type="InterPro" id="IPR019180">
    <property type="entry name" value="Oxidoreductase-like_N"/>
</dbReference>
<feature type="compositionally biased region" description="Polar residues" evidence="1">
    <location>
        <begin position="118"/>
        <end position="146"/>
    </location>
</feature>
<dbReference type="PANTHER" id="PTHR21193:SF3">
    <property type="entry name" value="OXIDOREDUCTASE-LIKE DOMAIN-CONTAINING PROTEIN 1"/>
    <property type="match status" value="1"/>
</dbReference>
<evidence type="ECO:0000313" key="3">
    <source>
        <dbReference type="EMBL" id="KHJ30316.1"/>
    </source>
</evidence>
<dbReference type="STRING" id="52586.A0A0B1P0B9"/>
<dbReference type="AlphaFoldDB" id="A0A0B1P0B9"/>
<sequence>MISKHFTLTTFKTKHYRFFATNNRLSKADKNSSYQKTTLVTLKKPVEPENCCMSGCAHCVWDIYAEEMEAWVNHKNSNTISKLHCEQVDLVRNSNARGAQQGEKVIRDQNSRRVLVSENTSLDSQATNQTDSVADENSTSARNNTPEIAKKNEENIIHTSHDDDDRISHLPVEIREFMKLEKKLNARKFNNKEKKS</sequence>
<feature type="region of interest" description="Disordered" evidence="1">
    <location>
        <begin position="118"/>
        <end position="164"/>
    </location>
</feature>
<keyword evidence="4" id="KW-1185">Reference proteome</keyword>
<dbReference type="Proteomes" id="UP000030854">
    <property type="component" value="Unassembled WGS sequence"/>
</dbReference>